<dbReference type="Pfam" id="PF04773">
    <property type="entry name" value="FecR"/>
    <property type="match status" value="1"/>
</dbReference>
<gene>
    <name evidence="4" type="ORF">DSL64_21205</name>
</gene>
<dbReference type="OrthoDB" id="645173at2"/>
<protein>
    <submittedName>
        <fullName evidence="4">FecR family protein</fullName>
    </submittedName>
</protein>
<name>A0A3D8Y6F8_9BACT</name>
<dbReference type="InterPro" id="IPR032508">
    <property type="entry name" value="FecR_C"/>
</dbReference>
<dbReference type="InterPro" id="IPR012373">
    <property type="entry name" value="Ferrdict_sens_TM"/>
</dbReference>
<dbReference type="InterPro" id="IPR006860">
    <property type="entry name" value="FecR"/>
</dbReference>
<dbReference type="PIRSF" id="PIRSF018266">
    <property type="entry name" value="FecR"/>
    <property type="match status" value="1"/>
</dbReference>
<keyword evidence="1" id="KW-0812">Transmembrane</keyword>
<dbReference type="PANTHER" id="PTHR30273">
    <property type="entry name" value="PERIPLASMIC SIGNAL SENSOR AND SIGMA FACTOR ACTIVATOR FECR-RELATED"/>
    <property type="match status" value="1"/>
</dbReference>
<feature type="domain" description="Protein FecR C-terminal" evidence="3">
    <location>
        <begin position="300"/>
        <end position="367"/>
    </location>
</feature>
<dbReference type="RefSeq" id="WP_115832939.1">
    <property type="nucleotide sequence ID" value="NZ_QNUL01000021.1"/>
</dbReference>
<keyword evidence="1" id="KW-0472">Membrane</keyword>
<accession>A0A3D8Y6F8</accession>
<organism evidence="4 5">
    <name type="scientific">Dyadobacter luteus</name>
    <dbReference type="NCBI Taxonomy" id="2259619"/>
    <lineage>
        <taxon>Bacteria</taxon>
        <taxon>Pseudomonadati</taxon>
        <taxon>Bacteroidota</taxon>
        <taxon>Cytophagia</taxon>
        <taxon>Cytophagales</taxon>
        <taxon>Spirosomataceae</taxon>
        <taxon>Dyadobacter</taxon>
    </lineage>
</organism>
<dbReference type="Pfam" id="PF16344">
    <property type="entry name" value="FecR_C"/>
    <property type="match status" value="1"/>
</dbReference>
<sequence length="376" mass="43108">MERYKNYGVEDFVWDDYFRQWIHAPNRENDSQWKKWITENPDKASVVATATQIVKGLAVKEEAISDDEIRAIVDKTVSRVSEPMEEFVEWDDEKHFYQKWWFQAAAAAVFLFGFGFALKLYKAPSRDLALKPGKEINIPAEKSRMVEKRNQSDKAMEITLADNSRITLMKASTIRYSEVFNDDKREVFLEGEAFFDISKDPDRPFIVYANELVTKVLGTSFRISAYPSAKQVTVEVKTGRVSVFAKSDPEMKRKMAHRELEGVILNPNQKIIFERLAVRMVKTLVEKPEIVLPKSKTPHFEFEDTPASEAFASIGKAYGIDILYDEELLSGCPLTAALDNQTLHEKLTIICKAVEAEYEILDGQIIIHSRGCRNEE</sequence>
<keyword evidence="1" id="KW-1133">Transmembrane helix</keyword>
<evidence type="ECO:0000313" key="4">
    <source>
        <dbReference type="EMBL" id="REA58379.1"/>
    </source>
</evidence>
<feature type="transmembrane region" description="Helical" evidence="1">
    <location>
        <begin position="100"/>
        <end position="121"/>
    </location>
</feature>
<dbReference type="PANTHER" id="PTHR30273:SF2">
    <property type="entry name" value="PROTEIN FECR"/>
    <property type="match status" value="1"/>
</dbReference>
<dbReference type="Proteomes" id="UP000256373">
    <property type="component" value="Unassembled WGS sequence"/>
</dbReference>
<dbReference type="AlphaFoldDB" id="A0A3D8Y6F8"/>
<keyword evidence="5" id="KW-1185">Reference proteome</keyword>
<proteinExistence type="predicted"/>
<dbReference type="Gene3D" id="2.60.120.1440">
    <property type="match status" value="1"/>
</dbReference>
<evidence type="ECO:0000259" key="2">
    <source>
        <dbReference type="Pfam" id="PF04773"/>
    </source>
</evidence>
<evidence type="ECO:0000256" key="1">
    <source>
        <dbReference type="SAM" id="Phobius"/>
    </source>
</evidence>
<dbReference type="EMBL" id="QNUL01000021">
    <property type="protein sequence ID" value="REA58379.1"/>
    <property type="molecule type" value="Genomic_DNA"/>
</dbReference>
<comment type="caution">
    <text evidence="4">The sequence shown here is derived from an EMBL/GenBank/DDBJ whole genome shotgun (WGS) entry which is preliminary data.</text>
</comment>
<dbReference type="Gene3D" id="3.55.50.30">
    <property type="match status" value="1"/>
</dbReference>
<evidence type="ECO:0000313" key="5">
    <source>
        <dbReference type="Proteomes" id="UP000256373"/>
    </source>
</evidence>
<reference evidence="4 5" key="1">
    <citation type="submission" date="2018-07" db="EMBL/GenBank/DDBJ databases">
        <title>Dyadobacter roseus sp. nov., isolated from rose rhizosphere soil.</title>
        <authorList>
            <person name="Chen L."/>
        </authorList>
    </citation>
    <scope>NUCLEOTIDE SEQUENCE [LARGE SCALE GENOMIC DNA]</scope>
    <source>
        <strain evidence="4 5">RS19</strain>
    </source>
</reference>
<evidence type="ECO:0000259" key="3">
    <source>
        <dbReference type="Pfam" id="PF16344"/>
    </source>
</evidence>
<feature type="domain" description="FecR protein" evidence="2">
    <location>
        <begin position="152"/>
        <end position="241"/>
    </location>
</feature>
<dbReference type="GO" id="GO:0016989">
    <property type="term" value="F:sigma factor antagonist activity"/>
    <property type="evidence" value="ECO:0007669"/>
    <property type="project" value="TreeGrafter"/>
</dbReference>